<dbReference type="EMBL" id="JYDL01001830">
    <property type="protein sequence ID" value="KRX11597.1"/>
    <property type="molecule type" value="Genomic_DNA"/>
</dbReference>
<feature type="compositionally biased region" description="Low complexity" evidence="1">
    <location>
        <begin position="18"/>
        <end position="33"/>
    </location>
</feature>
<evidence type="ECO:0000256" key="1">
    <source>
        <dbReference type="SAM" id="MobiDB-lite"/>
    </source>
</evidence>
<keyword evidence="3" id="KW-1185">Reference proteome</keyword>
<dbReference type="AlphaFoldDB" id="A0A0V0RAS5"/>
<gene>
    <name evidence="2" type="ORF">T07_11255</name>
</gene>
<comment type="caution">
    <text evidence="2">The sequence shown here is derived from an EMBL/GenBank/DDBJ whole genome shotgun (WGS) entry which is preliminary data.</text>
</comment>
<feature type="region of interest" description="Disordered" evidence="1">
    <location>
        <begin position="1"/>
        <end position="44"/>
    </location>
</feature>
<feature type="non-terminal residue" evidence="2">
    <location>
        <position position="1"/>
    </location>
</feature>
<evidence type="ECO:0000313" key="2">
    <source>
        <dbReference type="EMBL" id="KRX11597.1"/>
    </source>
</evidence>
<protein>
    <submittedName>
        <fullName evidence="2">Uncharacterized protein</fullName>
    </submittedName>
</protein>
<dbReference type="Proteomes" id="UP000054630">
    <property type="component" value="Unassembled WGS sequence"/>
</dbReference>
<feature type="non-terminal residue" evidence="2">
    <location>
        <position position="44"/>
    </location>
</feature>
<proteinExistence type="predicted"/>
<sequence>LIKTQLPNSSLYRTPTVPNLKFPSPNPSSLNSFTARTQNQHNTD</sequence>
<feature type="compositionally biased region" description="Polar residues" evidence="1">
    <location>
        <begin position="1"/>
        <end position="17"/>
    </location>
</feature>
<accession>A0A0V0RAS5</accession>
<evidence type="ECO:0000313" key="3">
    <source>
        <dbReference type="Proteomes" id="UP000054630"/>
    </source>
</evidence>
<organism evidence="2 3">
    <name type="scientific">Trichinella nelsoni</name>
    <dbReference type="NCBI Taxonomy" id="6336"/>
    <lineage>
        <taxon>Eukaryota</taxon>
        <taxon>Metazoa</taxon>
        <taxon>Ecdysozoa</taxon>
        <taxon>Nematoda</taxon>
        <taxon>Enoplea</taxon>
        <taxon>Dorylaimia</taxon>
        <taxon>Trichinellida</taxon>
        <taxon>Trichinellidae</taxon>
        <taxon>Trichinella</taxon>
    </lineage>
</organism>
<name>A0A0V0RAS5_9BILA</name>
<feature type="compositionally biased region" description="Polar residues" evidence="1">
    <location>
        <begin position="34"/>
        <end position="44"/>
    </location>
</feature>
<reference evidence="2 3" key="1">
    <citation type="submission" date="2015-01" db="EMBL/GenBank/DDBJ databases">
        <title>Evolution of Trichinella species and genotypes.</title>
        <authorList>
            <person name="Korhonen P.K."/>
            <person name="Edoardo P."/>
            <person name="Giuseppe L.R."/>
            <person name="Gasser R.B."/>
        </authorList>
    </citation>
    <scope>NUCLEOTIDE SEQUENCE [LARGE SCALE GENOMIC DNA]</scope>
    <source>
        <strain evidence="2">ISS37</strain>
    </source>
</reference>